<name>A0AAV8Z147_9CUCU</name>
<dbReference type="EMBL" id="JAPWTK010000023">
    <property type="protein sequence ID" value="KAJ8957359.1"/>
    <property type="molecule type" value="Genomic_DNA"/>
</dbReference>
<dbReference type="SUPFAM" id="SSF50978">
    <property type="entry name" value="WD40 repeat-like"/>
    <property type="match status" value="1"/>
</dbReference>
<comment type="caution">
    <text evidence="4">The sequence shown here is derived from an EMBL/GenBank/DDBJ whole genome shotgun (WGS) entry which is preliminary data.</text>
</comment>
<dbReference type="GO" id="GO:1990757">
    <property type="term" value="F:ubiquitin ligase activator activity"/>
    <property type="evidence" value="ECO:0007669"/>
    <property type="project" value="TreeGrafter"/>
</dbReference>
<dbReference type="InterPro" id="IPR036322">
    <property type="entry name" value="WD40_repeat_dom_sf"/>
</dbReference>
<dbReference type="PROSITE" id="PS50082">
    <property type="entry name" value="WD_REPEATS_2"/>
    <property type="match status" value="1"/>
</dbReference>
<dbReference type="GO" id="GO:0010997">
    <property type="term" value="F:anaphase-promoting complex binding"/>
    <property type="evidence" value="ECO:0007669"/>
    <property type="project" value="InterPro"/>
</dbReference>
<evidence type="ECO:0000313" key="5">
    <source>
        <dbReference type="Proteomes" id="UP001162162"/>
    </source>
</evidence>
<reference evidence="4" key="1">
    <citation type="journal article" date="2023" name="Insect Mol. Biol.">
        <title>Genome sequencing provides insights into the evolution of gene families encoding plant cell wall-degrading enzymes in longhorned beetles.</title>
        <authorList>
            <person name="Shin N.R."/>
            <person name="Okamura Y."/>
            <person name="Kirsch R."/>
            <person name="Pauchet Y."/>
        </authorList>
    </citation>
    <scope>NUCLEOTIDE SEQUENCE</scope>
    <source>
        <strain evidence="4">AMC_N1</strain>
    </source>
</reference>
<gene>
    <name evidence="4" type="ORF">NQ318_004838</name>
</gene>
<dbReference type="SMART" id="SM00320">
    <property type="entry name" value="WD40"/>
    <property type="match status" value="3"/>
</dbReference>
<dbReference type="InterPro" id="IPR001680">
    <property type="entry name" value="WD40_rpt"/>
</dbReference>
<sequence>INARRNFSDRFIPRRANANFDLSYYYIQNSEEKAIHDPFFYKDTDSFVNTAKHFYNLRQYRTKLWKTMMPEEERVLIFSSPKKPKDTDKKYENPDRNVWPVCARTKPLIGPPSIVLDMPDLDTNIYHHVVDWGKMGYIGTIYEREVHLWHPEEKLRRHVTKTGGRVQHCVKWNRKGTLFAMAMTLSGVCVWDCNICKAVKTVVCTCSFERCTVTAIEWTRDNSLITGCSEGGLCWWSPEFLAIKMFCRAHASYIINIKVSCNENYLVTSGIDKVVRLWKLPEFKEDFEITMSRSPVKSIAWHPWRDSLMVLAGAKCTTLWNINARKPVRCCRHPYGNSIVDSLTFNPLSGELVVSYYALRNHHEEGIHFLTVLKDLDDIVDEVQFHVGRVPYLLWDAQGTKLGT</sequence>
<evidence type="ECO:0000256" key="2">
    <source>
        <dbReference type="ARBA" id="ARBA00022737"/>
    </source>
</evidence>
<dbReference type="GO" id="GO:0005680">
    <property type="term" value="C:anaphase-promoting complex"/>
    <property type="evidence" value="ECO:0007669"/>
    <property type="project" value="TreeGrafter"/>
</dbReference>
<dbReference type="PANTHER" id="PTHR19918:SF52">
    <property type="entry name" value="PROTEIN CORTEX"/>
    <property type="match status" value="1"/>
</dbReference>
<evidence type="ECO:0000313" key="4">
    <source>
        <dbReference type="EMBL" id="KAJ8957359.1"/>
    </source>
</evidence>
<evidence type="ECO:0000256" key="1">
    <source>
        <dbReference type="ARBA" id="ARBA00022574"/>
    </source>
</evidence>
<dbReference type="GO" id="GO:1905786">
    <property type="term" value="P:positive regulation of anaphase-promoting complex-dependent catabolic process"/>
    <property type="evidence" value="ECO:0007669"/>
    <property type="project" value="TreeGrafter"/>
</dbReference>
<dbReference type="InterPro" id="IPR015943">
    <property type="entry name" value="WD40/YVTN_repeat-like_dom_sf"/>
</dbReference>
<proteinExistence type="predicted"/>
<dbReference type="Gene3D" id="2.130.10.10">
    <property type="entry name" value="YVTN repeat-like/Quinoprotein amine dehydrogenase"/>
    <property type="match status" value="1"/>
</dbReference>
<accession>A0AAV8Z147</accession>
<feature type="repeat" description="WD" evidence="3">
    <location>
        <begin position="247"/>
        <end position="280"/>
    </location>
</feature>
<dbReference type="GO" id="GO:0031145">
    <property type="term" value="P:anaphase-promoting complex-dependent catabolic process"/>
    <property type="evidence" value="ECO:0007669"/>
    <property type="project" value="TreeGrafter"/>
</dbReference>
<keyword evidence="5" id="KW-1185">Reference proteome</keyword>
<dbReference type="PROSITE" id="PS50294">
    <property type="entry name" value="WD_REPEATS_REGION"/>
    <property type="match status" value="1"/>
</dbReference>
<dbReference type="Proteomes" id="UP001162162">
    <property type="component" value="Unassembled WGS sequence"/>
</dbReference>
<keyword evidence="2" id="KW-0677">Repeat</keyword>
<organism evidence="4 5">
    <name type="scientific">Aromia moschata</name>
    <dbReference type="NCBI Taxonomy" id="1265417"/>
    <lineage>
        <taxon>Eukaryota</taxon>
        <taxon>Metazoa</taxon>
        <taxon>Ecdysozoa</taxon>
        <taxon>Arthropoda</taxon>
        <taxon>Hexapoda</taxon>
        <taxon>Insecta</taxon>
        <taxon>Pterygota</taxon>
        <taxon>Neoptera</taxon>
        <taxon>Endopterygota</taxon>
        <taxon>Coleoptera</taxon>
        <taxon>Polyphaga</taxon>
        <taxon>Cucujiformia</taxon>
        <taxon>Chrysomeloidea</taxon>
        <taxon>Cerambycidae</taxon>
        <taxon>Cerambycinae</taxon>
        <taxon>Callichromatini</taxon>
        <taxon>Aromia</taxon>
    </lineage>
</organism>
<dbReference type="InterPro" id="IPR033010">
    <property type="entry name" value="Cdc20/Fizzy"/>
</dbReference>
<dbReference type="Pfam" id="PF00400">
    <property type="entry name" value="WD40"/>
    <property type="match status" value="1"/>
</dbReference>
<dbReference type="PANTHER" id="PTHR19918">
    <property type="entry name" value="CELL DIVISION CYCLE 20 CDC20 FIZZY -RELATED"/>
    <property type="match status" value="1"/>
</dbReference>
<dbReference type="AlphaFoldDB" id="A0AAV8Z147"/>
<protein>
    <submittedName>
        <fullName evidence="4">Uncharacterized protein</fullName>
    </submittedName>
</protein>
<keyword evidence="1 3" id="KW-0853">WD repeat</keyword>
<feature type="non-terminal residue" evidence="4">
    <location>
        <position position="1"/>
    </location>
</feature>
<evidence type="ECO:0000256" key="3">
    <source>
        <dbReference type="PROSITE-ProRule" id="PRU00221"/>
    </source>
</evidence>